<name>A0A6A6IHD2_9PLEO</name>
<evidence type="ECO:0000313" key="2">
    <source>
        <dbReference type="EMBL" id="KAF2249292.1"/>
    </source>
</evidence>
<feature type="region of interest" description="Disordered" evidence="1">
    <location>
        <begin position="102"/>
        <end position="135"/>
    </location>
</feature>
<feature type="compositionally biased region" description="Low complexity" evidence="1">
    <location>
        <begin position="8"/>
        <end position="20"/>
    </location>
</feature>
<feature type="region of interest" description="Disordered" evidence="1">
    <location>
        <begin position="1"/>
        <end position="43"/>
    </location>
</feature>
<dbReference type="EMBL" id="ML987195">
    <property type="protein sequence ID" value="KAF2249292.1"/>
    <property type="molecule type" value="Genomic_DNA"/>
</dbReference>
<feature type="compositionally biased region" description="Polar residues" evidence="1">
    <location>
        <begin position="253"/>
        <end position="266"/>
    </location>
</feature>
<organism evidence="2 3">
    <name type="scientific">Trematosphaeria pertusa</name>
    <dbReference type="NCBI Taxonomy" id="390896"/>
    <lineage>
        <taxon>Eukaryota</taxon>
        <taxon>Fungi</taxon>
        <taxon>Dikarya</taxon>
        <taxon>Ascomycota</taxon>
        <taxon>Pezizomycotina</taxon>
        <taxon>Dothideomycetes</taxon>
        <taxon>Pleosporomycetidae</taxon>
        <taxon>Pleosporales</taxon>
        <taxon>Massarineae</taxon>
        <taxon>Trematosphaeriaceae</taxon>
        <taxon>Trematosphaeria</taxon>
    </lineage>
</organism>
<protein>
    <submittedName>
        <fullName evidence="2">Uncharacterized protein</fullName>
    </submittedName>
</protein>
<feature type="compositionally biased region" description="Polar residues" evidence="1">
    <location>
        <begin position="109"/>
        <end position="121"/>
    </location>
</feature>
<proteinExistence type="predicted"/>
<dbReference type="AlphaFoldDB" id="A0A6A6IHD2"/>
<dbReference type="Proteomes" id="UP000800094">
    <property type="component" value="Unassembled WGS sequence"/>
</dbReference>
<feature type="compositionally biased region" description="Basic and acidic residues" evidence="1">
    <location>
        <begin position="272"/>
        <end position="299"/>
    </location>
</feature>
<reference evidence="2" key="1">
    <citation type="journal article" date="2020" name="Stud. Mycol.">
        <title>101 Dothideomycetes genomes: a test case for predicting lifestyles and emergence of pathogens.</title>
        <authorList>
            <person name="Haridas S."/>
            <person name="Albert R."/>
            <person name="Binder M."/>
            <person name="Bloem J."/>
            <person name="Labutti K."/>
            <person name="Salamov A."/>
            <person name="Andreopoulos B."/>
            <person name="Baker S."/>
            <person name="Barry K."/>
            <person name="Bills G."/>
            <person name="Bluhm B."/>
            <person name="Cannon C."/>
            <person name="Castanera R."/>
            <person name="Culley D."/>
            <person name="Daum C."/>
            <person name="Ezra D."/>
            <person name="Gonzalez J."/>
            <person name="Henrissat B."/>
            <person name="Kuo A."/>
            <person name="Liang C."/>
            <person name="Lipzen A."/>
            <person name="Lutzoni F."/>
            <person name="Magnuson J."/>
            <person name="Mondo S."/>
            <person name="Nolan M."/>
            <person name="Ohm R."/>
            <person name="Pangilinan J."/>
            <person name="Park H.-J."/>
            <person name="Ramirez L."/>
            <person name="Alfaro M."/>
            <person name="Sun H."/>
            <person name="Tritt A."/>
            <person name="Yoshinaga Y."/>
            <person name="Zwiers L.-H."/>
            <person name="Turgeon B."/>
            <person name="Goodwin S."/>
            <person name="Spatafora J."/>
            <person name="Crous P."/>
            <person name="Grigoriev I."/>
        </authorList>
    </citation>
    <scope>NUCLEOTIDE SEQUENCE</scope>
    <source>
        <strain evidence="2">CBS 122368</strain>
    </source>
</reference>
<evidence type="ECO:0000256" key="1">
    <source>
        <dbReference type="SAM" id="MobiDB-lite"/>
    </source>
</evidence>
<gene>
    <name evidence="2" type="ORF">BU26DRAFT_315921</name>
</gene>
<dbReference type="RefSeq" id="XP_033684296.1">
    <property type="nucleotide sequence ID" value="XM_033821981.1"/>
</dbReference>
<feature type="region of interest" description="Disordered" evidence="1">
    <location>
        <begin position="211"/>
        <end position="241"/>
    </location>
</feature>
<dbReference type="OrthoDB" id="3785839at2759"/>
<keyword evidence="3" id="KW-1185">Reference proteome</keyword>
<evidence type="ECO:0000313" key="3">
    <source>
        <dbReference type="Proteomes" id="UP000800094"/>
    </source>
</evidence>
<accession>A0A6A6IHD2</accession>
<dbReference type="GeneID" id="54575311"/>
<sequence>MHDPDINAAGHGPAHAPADDNVVNASRPNYSEPHDLDAGAPTVPYQANRQYPILPPPWSVAPNLPALSTAIAPANNAASALPTPPSQSENAFSPLFEWHAKEQAESAGSECNQPLPTQHAPNQRPHFRDPASGYYPREPQWYTGHARGFPYQPPISPPQQYPAWSPSPYNAAPRKLPPLVGHIPQLSSDVQEQTYPYGAPQDPIRPIFAHEPEFSPMEGGVRSLPPIQNWPVGSPRQQPGLSYVDGIAAATHHSNQVQQGTSTQHVAPSDQVSKRRLDKRSLRKQEAYRRKAEEKKRPISDGSAGSKAPKPRASNAAKANDQDGANARIQDFNRSIRRKRLPGTQQLTQPTCPPGAAAQNHAHEGSPYADAKFGPYASTPPSDIPAYVSPYDHGQVHFGQGVLIPSHTHQPMPYPPAPRQPTWDDFEQAIVADYDQYKWSVRLYQVDTAKTGYDFAQSWLEDQFTTLDFTYRWAAHTSYGFVKGGDRLTFLVLHNAANPFQLGGPPQTTTSIGVYGCYWYEHSEIHWKTFAPGLRSLIERVEAAGLIKEVQKWHIGMKATEKRFHRAYWLCANRIRLGNLLPIRLHLDAPHNGVEDDVDDFQVTEADLSNHWADVSYEDTLRAWEYVLDEASKPPPKDCDHVATWSTEW</sequence>
<feature type="region of interest" description="Disordered" evidence="1">
    <location>
        <begin position="253"/>
        <end position="376"/>
    </location>
</feature>